<comment type="caution">
    <text evidence="2">The sequence shown here is derived from an EMBL/GenBank/DDBJ whole genome shotgun (WGS) entry which is preliminary data.</text>
</comment>
<keyword evidence="1" id="KW-0175">Coiled coil</keyword>
<protein>
    <submittedName>
        <fullName evidence="2">Uncharacterized protein</fullName>
    </submittedName>
</protein>
<dbReference type="RefSeq" id="WP_034320808.1">
    <property type="nucleotide sequence ID" value="NZ_JOTP01000008.1"/>
</dbReference>
<dbReference type="OrthoDB" id="2948041at2"/>
<name>A0A081LBG9_9BACI</name>
<dbReference type="EMBL" id="JOTP01000008">
    <property type="protein sequence ID" value="KEP26595.1"/>
    <property type="molecule type" value="Genomic_DNA"/>
</dbReference>
<dbReference type="AlphaFoldDB" id="A0A081LBG9"/>
<feature type="coiled-coil region" evidence="1">
    <location>
        <begin position="2"/>
        <end position="36"/>
    </location>
</feature>
<evidence type="ECO:0000313" key="3">
    <source>
        <dbReference type="Proteomes" id="UP000028091"/>
    </source>
</evidence>
<evidence type="ECO:0000313" key="2">
    <source>
        <dbReference type="EMBL" id="KEP26595.1"/>
    </source>
</evidence>
<proteinExistence type="predicted"/>
<accession>A0A081LBG9</accession>
<keyword evidence="3" id="KW-1185">Reference proteome</keyword>
<sequence>MLSKDQVNVEDLLHEVERLKREIDKKNQQINGFSKLFLNELNWEQRHFERTKDEFHRGGVAAMKNIEKQYEFAFMKRLDGGKI</sequence>
<gene>
    <name evidence="2" type="ORF">BA70_18580</name>
</gene>
<organism evidence="2 3">
    <name type="scientific">Bacillus zhangzhouensis</name>
    <dbReference type="NCBI Taxonomy" id="1178540"/>
    <lineage>
        <taxon>Bacteria</taxon>
        <taxon>Bacillati</taxon>
        <taxon>Bacillota</taxon>
        <taxon>Bacilli</taxon>
        <taxon>Bacillales</taxon>
        <taxon>Bacillaceae</taxon>
        <taxon>Bacillus</taxon>
    </lineage>
</organism>
<reference evidence="2 3" key="1">
    <citation type="submission" date="2012-09" db="EMBL/GenBank/DDBJ databases">
        <title>Genome Sequence of Bacillus sp. DW5-4.</title>
        <authorList>
            <person name="Lai Q."/>
            <person name="Liu Y."/>
            <person name="Shao Z."/>
        </authorList>
    </citation>
    <scope>NUCLEOTIDE SEQUENCE [LARGE SCALE GENOMIC DNA]</scope>
    <source>
        <strain evidence="2 3">DW5-4</strain>
    </source>
</reference>
<evidence type="ECO:0000256" key="1">
    <source>
        <dbReference type="SAM" id="Coils"/>
    </source>
</evidence>
<dbReference type="Proteomes" id="UP000028091">
    <property type="component" value="Unassembled WGS sequence"/>
</dbReference>